<comment type="function">
    <text evidence="1">May bind long-chain fatty acids, such as palmitate, and may play a role in lipid transport or fatty acid metabolism.</text>
</comment>
<dbReference type="NCBIfam" id="TIGR00762">
    <property type="entry name" value="DegV"/>
    <property type="match status" value="1"/>
</dbReference>
<evidence type="ECO:0000256" key="1">
    <source>
        <dbReference type="ARBA" id="ARBA00003238"/>
    </source>
</evidence>
<accession>A0ABS4JZS5</accession>
<dbReference type="Gene3D" id="3.40.50.10440">
    <property type="entry name" value="Dihydroxyacetone kinase, domain 1"/>
    <property type="match status" value="1"/>
</dbReference>
<dbReference type="Gene3D" id="2.20.28.50">
    <property type="entry name" value="degv family protein"/>
    <property type="match status" value="1"/>
</dbReference>
<evidence type="ECO:0000256" key="2">
    <source>
        <dbReference type="ARBA" id="ARBA00023121"/>
    </source>
</evidence>
<keyword evidence="4" id="KW-1185">Reference proteome</keyword>
<comment type="caution">
    <text evidence="3">The sequence shown here is derived from an EMBL/GenBank/DDBJ whole genome shotgun (WGS) entry which is preliminary data.</text>
</comment>
<dbReference type="InterPro" id="IPR050270">
    <property type="entry name" value="DegV_domain_contain"/>
</dbReference>
<dbReference type="PROSITE" id="PS51482">
    <property type="entry name" value="DEGV"/>
    <property type="match status" value="1"/>
</dbReference>
<dbReference type="EMBL" id="JAGGLL010000004">
    <property type="protein sequence ID" value="MBP2021025.1"/>
    <property type="molecule type" value="Genomic_DNA"/>
</dbReference>
<evidence type="ECO:0000313" key="3">
    <source>
        <dbReference type="EMBL" id="MBP2021025.1"/>
    </source>
</evidence>
<dbReference type="PANTHER" id="PTHR33434">
    <property type="entry name" value="DEGV DOMAIN-CONTAINING PROTEIN DR_1986-RELATED"/>
    <property type="match status" value="1"/>
</dbReference>
<dbReference type="InterPro" id="IPR043168">
    <property type="entry name" value="DegV_C"/>
</dbReference>
<reference evidence="3 4" key="1">
    <citation type="submission" date="2021-03" db="EMBL/GenBank/DDBJ databases">
        <title>Genomic Encyclopedia of Type Strains, Phase IV (KMG-IV): sequencing the most valuable type-strain genomes for metagenomic binning, comparative biology and taxonomic classification.</title>
        <authorList>
            <person name="Goeker M."/>
        </authorList>
    </citation>
    <scope>NUCLEOTIDE SEQUENCE [LARGE SCALE GENOMIC DNA]</scope>
    <source>
        <strain evidence="3 4">DSM 28650</strain>
    </source>
</reference>
<dbReference type="InterPro" id="IPR003797">
    <property type="entry name" value="DegV"/>
</dbReference>
<name>A0ABS4JZS5_9CLOT</name>
<sequence length="294" mass="33018">MRDFEIFTDSCCDLPIEFIREKNIKFARLTCSYEDKQYFDDFGQSLTHKQFFQDLRNGVTPLSSQPSVEEFYGKFKAIADEDKDIIYICVSTGLSGTENSATIAKNMILEEYPKIRISIVNVLTASLGQGLMVIKALEMKEAGKTHDEIVHYIEKIKQKLNTYMTVDDLHHLKRGGRLSSAAAMIGIVLHIKPILTINNEGKVMPVFKVKGRKSSINKLVEIIAERIEAPEEQTIAICHGDCIEEALKLKESILKAVKVKDVMINYTGPAVGTHGGPGNLAIFFMGKERQHHII</sequence>
<keyword evidence="2" id="KW-0446">Lipid-binding</keyword>
<organism evidence="3 4">
    <name type="scientific">Clostridium punense</name>
    <dbReference type="NCBI Taxonomy" id="1054297"/>
    <lineage>
        <taxon>Bacteria</taxon>
        <taxon>Bacillati</taxon>
        <taxon>Bacillota</taxon>
        <taxon>Clostridia</taxon>
        <taxon>Eubacteriales</taxon>
        <taxon>Clostridiaceae</taxon>
        <taxon>Clostridium</taxon>
    </lineage>
</organism>
<dbReference type="RefSeq" id="WP_021284499.1">
    <property type="nucleotide sequence ID" value="NZ_JAGGLL010000004.1"/>
</dbReference>
<dbReference type="PANTHER" id="PTHR33434:SF3">
    <property type="entry name" value="DEGV DOMAIN-CONTAINING PROTEIN YITS"/>
    <property type="match status" value="1"/>
</dbReference>
<dbReference type="SUPFAM" id="SSF82549">
    <property type="entry name" value="DAK1/DegV-like"/>
    <property type="match status" value="1"/>
</dbReference>
<evidence type="ECO:0000313" key="4">
    <source>
        <dbReference type="Proteomes" id="UP001519308"/>
    </source>
</evidence>
<dbReference type="Proteomes" id="UP001519308">
    <property type="component" value="Unassembled WGS sequence"/>
</dbReference>
<dbReference type="Pfam" id="PF02645">
    <property type="entry name" value="DegV"/>
    <property type="match status" value="1"/>
</dbReference>
<protein>
    <submittedName>
        <fullName evidence="3">DegV family protein with EDD domain</fullName>
    </submittedName>
</protein>
<gene>
    <name evidence="3" type="ORF">J2Z44_000809</name>
</gene>
<proteinExistence type="predicted"/>
<dbReference type="Gene3D" id="3.30.1180.10">
    <property type="match status" value="1"/>
</dbReference>